<reference evidence="2 3" key="1">
    <citation type="submission" date="2018-09" db="EMBL/GenBank/DDBJ databases">
        <title>YIM 75000 draft genome.</title>
        <authorList>
            <person name="Tang S."/>
            <person name="Feng Y."/>
        </authorList>
    </citation>
    <scope>NUCLEOTIDE SEQUENCE [LARGE SCALE GENOMIC DNA]</scope>
    <source>
        <strain evidence="2 3">YIM 75000</strain>
    </source>
</reference>
<dbReference type="SUPFAM" id="SSF51735">
    <property type="entry name" value="NAD(P)-binding Rossmann-fold domains"/>
    <property type="match status" value="1"/>
</dbReference>
<dbReference type="NCBIfam" id="NF004846">
    <property type="entry name" value="PRK06197.1"/>
    <property type="match status" value="1"/>
</dbReference>
<evidence type="ECO:0000313" key="2">
    <source>
        <dbReference type="EMBL" id="RJK92630.1"/>
    </source>
</evidence>
<dbReference type="Pfam" id="PF00106">
    <property type="entry name" value="adh_short"/>
    <property type="match status" value="1"/>
</dbReference>
<dbReference type="RefSeq" id="WP_119951994.1">
    <property type="nucleotide sequence ID" value="NZ_QZEZ01000013.1"/>
</dbReference>
<dbReference type="OrthoDB" id="4577644at2"/>
<organism evidence="2 3">
    <name type="scientific">Vallicoccus soli</name>
    <dbReference type="NCBI Taxonomy" id="2339232"/>
    <lineage>
        <taxon>Bacteria</taxon>
        <taxon>Bacillati</taxon>
        <taxon>Actinomycetota</taxon>
        <taxon>Actinomycetes</taxon>
        <taxon>Motilibacterales</taxon>
        <taxon>Vallicoccaceae</taxon>
        <taxon>Vallicoccus</taxon>
    </lineage>
</organism>
<name>A0A3A3ZBX3_9ACTN</name>
<accession>A0A3A3ZBX3</accession>
<dbReference type="InterPro" id="IPR002347">
    <property type="entry name" value="SDR_fam"/>
</dbReference>
<sequence length="315" mass="33012">MARTSWTVADAPDLTGRVAVVTGATSGLGLQTALGLASRGAHVVMTARDEARGEEAVRRVTGAVPGASVALGMLDLADLSSVADLAARVGEQHPDGISVLVNNAGVMATPYRRTVDGFELQVGTNHLGHFALTGRLLPVLLRRPGSRVVTVSSQAHRSGVLDPDLAMGEDGYRPWAAYGRAKLANLSFALELDRRARAAGADLLSVAAHPGWATTNLQRTGPRMAGSRVRERLSDVGNLLFGQSDADGALPQLYAATMPDVRGGEYFGPDGPFEARGGPRRVGTSAAARDEAAARRLWERSEELTGVAYDALRAG</sequence>
<evidence type="ECO:0000313" key="3">
    <source>
        <dbReference type="Proteomes" id="UP000265614"/>
    </source>
</evidence>
<dbReference type="PANTHER" id="PTHR43157">
    <property type="entry name" value="PHOSPHATIDYLINOSITOL-GLYCAN BIOSYNTHESIS CLASS F PROTEIN-RELATED"/>
    <property type="match status" value="1"/>
</dbReference>
<evidence type="ECO:0000256" key="1">
    <source>
        <dbReference type="ARBA" id="ARBA00023002"/>
    </source>
</evidence>
<dbReference type="EMBL" id="QZEZ01000013">
    <property type="protein sequence ID" value="RJK92630.1"/>
    <property type="molecule type" value="Genomic_DNA"/>
</dbReference>
<keyword evidence="3" id="KW-1185">Reference proteome</keyword>
<dbReference type="AlphaFoldDB" id="A0A3A3ZBX3"/>
<dbReference type="Proteomes" id="UP000265614">
    <property type="component" value="Unassembled WGS sequence"/>
</dbReference>
<dbReference type="PRINTS" id="PR00081">
    <property type="entry name" value="GDHRDH"/>
</dbReference>
<dbReference type="InterPro" id="IPR036291">
    <property type="entry name" value="NAD(P)-bd_dom_sf"/>
</dbReference>
<dbReference type="Gene3D" id="3.40.50.720">
    <property type="entry name" value="NAD(P)-binding Rossmann-like Domain"/>
    <property type="match status" value="1"/>
</dbReference>
<protein>
    <submittedName>
        <fullName evidence="2">SDR family NAD(P)-dependent oxidoreductase</fullName>
    </submittedName>
</protein>
<dbReference type="GO" id="GO:0016491">
    <property type="term" value="F:oxidoreductase activity"/>
    <property type="evidence" value="ECO:0007669"/>
    <property type="project" value="UniProtKB-KW"/>
</dbReference>
<keyword evidence="1" id="KW-0560">Oxidoreductase</keyword>
<dbReference type="NCBIfam" id="NF004513">
    <property type="entry name" value="PRK05854.1"/>
    <property type="match status" value="1"/>
</dbReference>
<gene>
    <name evidence="2" type="ORF">D5H78_18515</name>
</gene>
<proteinExistence type="predicted"/>
<comment type="caution">
    <text evidence="2">The sequence shown here is derived from an EMBL/GenBank/DDBJ whole genome shotgun (WGS) entry which is preliminary data.</text>
</comment>
<dbReference type="PANTHER" id="PTHR43157:SF31">
    <property type="entry name" value="PHOSPHATIDYLINOSITOL-GLYCAN BIOSYNTHESIS CLASS F PROTEIN"/>
    <property type="match status" value="1"/>
</dbReference>